<evidence type="ECO:0000313" key="4">
    <source>
        <dbReference type="EMBL" id="KAK8894034.1"/>
    </source>
</evidence>
<accession>A0ABR2KSG6</accession>
<keyword evidence="2" id="KW-0812">Transmembrane</keyword>
<organism evidence="4 5">
    <name type="scientific">Tritrichomonas musculus</name>
    <dbReference type="NCBI Taxonomy" id="1915356"/>
    <lineage>
        <taxon>Eukaryota</taxon>
        <taxon>Metamonada</taxon>
        <taxon>Parabasalia</taxon>
        <taxon>Tritrichomonadida</taxon>
        <taxon>Tritrichomonadidae</taxon>
        <taxon>Tritrichomonas</taxon>
    </lineage>
</organism>
<sequence length="1059" mass="111482">MIYHLLLLIIPISSIKIQGSTITCNISIQEVVCDNNICECNGNITYENVDHLIIAGKQTQNFYKAHLITINNSKIEITLQNIYIELTRSFLSPFVANHSDIDFKFEGGNNILQSSSHDAGIECANGSSLTFTYSKSFKDDYLYVEGNIKGAGIGTGEYSGHCKNLIFNDGNITGLTYGEAAGIGTGNNHKTLEARISRIVINGGNIFARGPRGTYYYGSGLGVGMNGTVENIIINGGNITARGNYGSGIGGGFGGHIGNVTFNGGYITSYSYGTSGIGSGYHYDVMDSIIINNGTINSTAYFGAAIGGGAQSNVKNIIINDGSIFASVDGISFSYSSGIGAGQNGACENLQINGGNITAIGFYGAGIGASNSANCSVINITGGNINAIGTKGAGIGAGAGFLRYKGGVDLISISGGNITAIGNDSAGIGGGYSRGLHGSNVGLIEISGNLTYVNATGINGAGIGASLTDRRFGSHVDGIKINGGNIYARGTTGIGGSSKEHLDTGNVDTIEITGGQIEAVGLYTGIGAGTATKLKKLSISGGKITAKSTINGAGIGGGGKSQIDLISITGGEINAFAEGQGGAGIGIGTSIQSQQKIENKAIINTIEISNSKIFAKGKNYGAGIGGGETIGLNSSYIDQIIIKEGSFIEALGGDYGAGIGGGYESFVGTLSLQLKDNISSQILGVAGHFASDGIGNGYLGKADKINNNNGNLVCSTNNIVCIFSDQDNPELPPEPTKLPEPTKVPEPTEKIETPSQSENQFTQTPDMTKSTSQSTQTVTITNTILPTQSPTDTSDDKTEYKPPLTPAMIAGIAIGSTVAVAGLVVGGIFLVKKYFGNSGYAKQDDVKNVNVDDLYFISENESLDSVTESNRANLNRSRNDVFPVTALNRKTTPLFIPYNSQAEGKIISQEIIIDENILRSYRLVDKIESRAVKFDIHKSFKYLNGFLDIAPGEPPINEYPTSNCAYEYTQQILEVFTDLIINYVYKYDSNSNGEINANLTAQKLNIDFDSSIELEVKDIGESLYNLFKDYDNKKPKIEEVRELPLVNQFISNLDIYLYR</sequence>
<evidence type="ECO:0000256" key="1">
    <source>
        <dbReference type="SAM" id="MobiDB-lite"/>
    </source>
</evidence>
<keyword evidence="2" id="KW-0472">Membrane</keyword>
<feature type="signal peptide" evidence="3">
    <location>
        <begin position="1"/>
        <end position="19"/>
    </location>
</feature>
<feature type="compositionally biased region" description="Polar residues" evidence="1">
    <location>
        <begin position="755"/>
        <end position="767"/>
    </location>
</feature>
<evidence type="ECO:0000256" key="3">
    <source>
        <dbReference type="SAM" id="SignalP"/>
    </source>
</evidence>
<keyword evidence="5" id="KW-1185">Reference proteome</keyword>
<evidence type="ECO:0000256" key="2">
    <source>
        <dbReference type="SAM" id="Phobius"/>
    </source>
</evidence>
<evidence type="ECO:0000313" key="5">
    <source>
        <dbReference type="Proteomes" id="UP001470230"/>
    </source>
</evidence>
<comment type="caution">
    <text evidence="4">The sequence shown here is derived from an EMBL/GenBank/DDBJ whole genome shotgun (WGS) entry which is preliminary data.</text>
</comment>
<gene>
    <name evidence="4" type="ORF">M9Y10_022466</name>
</gene>
<keyword evidence="3" id="KW-0732">Signal</keyword>
<dbReference type="Pfam" id="PF18889">
    <property type="entry name" value="Beta_helix_3"/>
    <property type="match status" value="6"/>
</dbReference>
<feature type="chain" id="PRO_5045083466" evidence="3">
    <location>
        <begin position="20"/>
        <end position="1059"/>
    </location>
</feature>
<reference evidence="4 5" key="1">
    <citation type="submission" date="2024-04" db="EMBL/GenBank/DDBJ databases">
        <title>Tritrichomonas musculus Genome.</title>
        <authorList>
            <person name="Alves-Ferreira E."/>
            <person name="Grigg M."/>
            <person name="Lorenzi H."/>
            <person name="Galac M."/>
        </authorList>
    </citation>
    <scope>NUCLEOTIDE SEQUENCE [LARGE SCALE GENOMIC DNA]</scope>
    <source>
        <strain evidence="4 5">EAF2021</strain>
    </source>
</reference>
<dbReference type="Proteomes" id="UP001470230">
    <property type="component" value="Unassembled WGS sequence"/>
</dbReference>
<feature type="transmembrane region" description="Helical" evidence="2">
    <location>
        <begin position="807"/>
        <end position="831"/>
    </location>
</feature>
<proteinExistence type="predicted"/>
<protein>
    <submittedName>
        <fullName evidence="4">Uncharacterized protein</fullName>
    </submittedName>
</protein>
<feature type="region of interest" description="Disordered" evidence="1">
    <location>
        <begin position="726"/>
        <end position="774"/>
    </location>
</feature>
<dbReference type="EMBL" id="JAPFFF010000003">
    <property type="protein sequence ID" value="KAK8894034.1"/>
    <property type="molecule type" value="Genomic_DNA"/>
</dbReference>
<feature type="compositionally biased region" description="Pro residues" evidence="1">
    <location>
        <begin position="730"/>
        <end position="744"/>
    </location>
</feature>
<keyword evidence="2" id="KW-1133">Transmembrane helix</keyword>
<name>A0ABR2KSG6_9EUKA</name>